<evidence type="ECO:0008006" key="2">
    <source>
        <dbReference type="Google" id="ProtNLM"/>
    </source>
</evidence>
<comment type="caution">
    <text evidence="1">The sequence shown here is derived from an EMBL/GenBank/DDBJ whole genome shotgun (WGS) entry which is preliminary data.</text>
</comment>
<proteinExistence type="predicted"/>
<feature type="non-terminal residue" evidence="1">
    <location>
        <position position="1"/>
    </location>
</feature>
<sequence length="156" mass="18360">GRLQGFEEYKQALNYVALNYPNEEEGKKAQQTLDEVIPQIQDSAFAPDNEAESWKLVYSFPTEEENFTKKREELQHALNVYFYTQYYISVDVYTNDERLLVIHGFTSKDAAERFAYKLENDSDFNWDTPATPMSSKNYRTIQLHKNLNSYLTRDSK</sequence>
<organism evidence="1">
    <name type="scientific">marine sediment metagenome</name>
    <dbReference type="NCBI Taxonomy" id="412755"/>
    <lineage>
        <taxon>unclassified sequences</taxon>
        <taxon>metagenomes</taxon>
        <taxon>ecological metagenomes</taxon>
    </lineage>
</organism>
<protein>
    <recommendedName>
        <fullName evidence="2">SPOR domain-containing protein</fullName>
    </recommendedName>
</protein>
<dbReference type="AlphaFoldDB" id="A0A0F8VY84"/>
<name>A0A0F8VY84_9ZZZZ</name>
<accession>A0A0F8VY84</accession>
<evidence type="ECO:0000313" key="1">
    <source>
        <dbReference type="EMBL" id="KKK49338.1"/>
    </source>
</evidence>
<reference evidence="1" key="1">
    <citation type="journal article" date="2015" name="Nature">
        <title>Complex archaea that bridge the gap between prokaryotes and eukaryotes.</title>
        <authorList>
            <person name="Spang A."/>
            <person name="Saw J.H."/>
            <person name="Jorgensen S.L."/>
            <person name="Zaremba-Niedzwiedzka K."/>
            <person name="Martijn J."/>
            <person name="Lind A.E."/>
            <person name="van Eijk R."/>
            <person name="Schleper C."/>
            <person name="Guy L."/>
            <person name="Ettema T.J."/>
        </authorList>
    </citation>
    <scope>NUCLEOTIDE SEQUENCE</scope>
</reference>
<dbReference type="EMBL" id="LAZR01068599">
    <property type="protein sequence ID" value="KKK49338.1"/>
    <property type="molecule type" value="Genomic_DNA"/>
</dbReference>
<gene>
    <name evidence="1" type="ORF">LCGC14_3136080</name>
</gene>